<dbReference type="AlphaFoldDB" id="A0A5K7YBE5"/>
<dbReference type="GO" id="GO:0051536">
    <property type="term" value="F:iron-sulfur cluster binding"/>
    <property type="evidence" value="ECO:0007669"/>
    <property type="project" value="UniProtKB-KW"/>
</dbReference>
<dbReference type="SFLD" id="SFLDG01067">
    <property type="entry name" value="SPASM/twitch_domain_containing"/>
    <property type="match status" value="1"/>
</dbReference>
<dbReference type="InterPro" id="IPR050377">
    <property type="entry name" value="Radical_SAM_PqqE_MftC-like"/>
</dbReference>
<organism evidence="7 8">
    <name type="scientific">Desulfosarcina alkanivorans</name>
    <dbReference type="NCBI Taxonomy" id="571177"/>
    <lineage>
        <taxon>Bacteria</taxon>
        <taxon>Pseudomonadati</taxon>
        <taxon>Thermodesulfobacteriota</taxon>
        <taxon>Desulfobacteria</taxon>
        <taxon>Desulfobacterales</taxon>
        <taxon>Desulfosarcinaceae</taxon>
        <taxon>Desulfosarcina</taxon>
    </lineage>
</organism>
<keyword evidence="8" id="KW-1185">Reference proteome</keyword>
<proteinExistence type="predicted"/>
<comment type="cofactor">
    <cofactor evidence="1">
        <name>[4Fe-4S] cluster</name>
        <dbReference type="ChEBI" id="CHEBI:49883"/>
    </cofactor>
</comment>
<dbReference type="GO" id="GO:0046872">
    <property type="term" value="F:metal ion binding"/>
    <property type="evidence" value="ECO:0007669"/>
    <property type="project" value="UniProtKB-KW"/>
</dbReference>
<dbReference type="SUPFAM" id="SSF102114">
    <property type="entry name" value="Radical SAM enzymes"/>
    <property type="match status" value="1"/>
</dbReference>
<dbReference type="InterPro" id="IPR013785">
    <property type="entry name" value="Aldolase_TIM"/>
</dbReference>
<feature type="domain" description="Radical SAM core" evidence="6">
    <location>
        <begin position="18"/>
        <end position="154"/>
    </location>
</feature>
<evidence type="ECO:0000256" key="4">
    <source>
        <dbReference type="ARBA" id="ARBA00023004"/>
    </source>
</evidence>
<evidence type="ECO:0000256" key="3">
    <source>
        <dbReference type="ARBA" id="ARBA00022723"/>
    </source>
</evidence>
<name>A0A5K7YBE5_9BACT</name>
<reference evidence="7 8" key="1">
    <citation type="submission" date="2019-11" db="EMBL/GenBank/DDBJ databases">
        <title>Comparative genomics of hydrocarbon-degrading Desulfosarcina strains.</title>
        <authorList>
            <person name="Watanabe M."/>
            <person name="Kojima H."/>
            <person name="Fukui M."/>
        </authorList>
    </citation>
    <scope>NUCLEOTIDE SEQUENCE [LARGE SCALE GENOMIC DNA]</scope>
    <source>
        <strain evidence="7 8">PL12</strain>
    </source>
</reference>
<dbReference type="EMBL" id="AP021874">
    <property type="protein sequence ID" value="BBO66722.1"/>
    <property type="molecule type" value="Genomic_DNA"/>
</dbReference>
<evidence type="ECO:0000256" key="2">
    <source>
        <dbReference type="ARBA" id="ARBA00022691"/>
    </source>
</evidence>
<evidence type="ECO:0000313" key="7">
    <source>
        <dbReference type="EMBL" id="BBO66722.1"/>
    </source>
</evidence>
<dbReference type="PANTHER" id="PTHR11228:SF7">
    <property type="entry name" value="PQQA PEPTIDE CYCLASE"/>
    <property type="match status" value="1"/>
</dbReference>
<dbReference type="InterPro" id="IPR058240">
    <property type="entry name" value="rSAM_sf"/>
</dbReference>
<evidence type="ECO:0000313" key="8">
    <source>
        <dbReference type="Proteomes" id="UP000427906"/>
    </source>
</evidence>
<evidence type="ECO:0000256" key="5">
    <source>
        <dbReference type="ARBA" id="ARBA00023014"/>
    </source>
</evidence>
<keyword evidence="3" id="KW-0479">Metal-binding</keyword>
<evidence type="ECO:0000256" key="1">
    <source>
        <dbReference type="ARBA" id="ARBA00001966"/>
    </source>
</evidence>
<dbReference type="Proteomes" id="UP000427906">
    <property type="component" value="Chromosome"/>
</dbReference>
<sequence>MNRHSSLHYDVHLIWDVISACNYRCDYCLASPSGISEPPEAVDAKRVKQVLDATGRVYEINLVGGEPTLLTNFVDLLRLLTRNHYLFLSTNLSRSKVIARMIEEVDPSRITGIDASFHVEERERRSSFEQFARSFRMLREAGFPITANYVAHPRLLNRIESDFERIRDMGVELKATPFIGHWEGRAYPEGYSEAHRRMLFDEEVYAGKWEASVATGVRNHYCNAGYNVFWVARDGTISKCTSFLNHTYGNIYKEMHPPDTMMKICNAVSCSCPYYSVLSHYFEKAKKECGLS</sequence>
<protein>
    <recommendedName>
        <fullName evidence="6">Radical SAM core domain-containing protein</fullName>
    </recommendedName>
</protein>
<evidence type="ECO:0000259" key="6">
    <source>
        <dbReference type="Pfam" id="PF04055"/>
    </source>
</evidence>
<dbReference type="RefSeq" id="WP_155315056.1">
    <property type="nucleotide sequence ID" value="NZ_AP021874.1"/>
</dbReference>
<dbReference type="InterPro" id="IPR007197">
    <property type="entry name" value="rSAM"/>
</dbReference>
<keyword evidence="4" id="KW-0408">Iron</keyword>
<dbReference type="PANTHER" id="PTHR11228">
    <property type="entry name" value="RADICAL SAM DOMAIN PROTEIN"/>
    <property type="match status" value="1"/>
</dbReference>
<gene>
    <name evidence="7" type="ORF">DSCA_06520</name>
</gene>
<dbReference type="OrthoDB" id="9782387at2"/>
<dbReference type="SFLD" id="SFLDS00029">
    <property type="entry name" value="Radical_SAM"/>
    <property type="match status" value="1"/>
</dbReference>
<accession>A0A5K7YBE5</accession>
<keyword evidence="2" id="KW-0949">S-adenosyl-L-methionine</keyword>
<dbReference type="Gene3D" id="3.20.20.70">
    <property type="entry name" value="Aldolase class I"/>
    <property type="match status" value="1"/>
</dbReference>
<keyword evidence="5" id="KW-0411">Iron-sulfur</keyword>
<dbReference type="CDD" id="cd01335">
    <property type="entry name" value="Radical_SAM"/>
    <property type="match status" value="1"/>
</dbReference>
<dbReference type="Pfam" id="PF04055">
    <property type="entry name" value="Radical_SAM"/>
    <property type="match status" value="1"/>
</dbReference>
<dbReference type="GO" id="GO:0003824">
    <property type="term" value="F:catalytic activity"/>
    <property type="evidence" value="ECO:0007669"/>
    <property type="project" value="InterPro"/>
</dbReference>
<dbReference type="KEGG" id="dalk:DSCA_06520"/>